<evidence type="ECO:0000256" key="2">
    <source>
        <dbReference type="SAM" id="Phobius"/>
    </source>
</evidence>
<organism evidence="4 5">
    <name type="scientific">Larinioides sclopetarius</name>
    <dbReference type="NCBI Taxonomy" id="280406"/>
    <lineage>
        <taxon>Eukaryota</taxon>
        <taxon>Metazoa</taxon>
        <taxon>Ecdysozoa</taxon>
        <taxon>Arthropoda</taxon>
        <taxon>Chelicerata</taxon>
        <taxon>Arachnida</taxon>
        <taxon>Araneae</taxon>
        <taxon>Araneomorphae</taxon>
        <taxon>Entelegynae</taxon>
        <taxon>Araneoidea</taxon>
        <taxon>Araneidae</taxon>
        <taxon>Larinioides</taxon>
    </lineage>
</organism>
<accession>A0AAV2AWC0</accession>
<sequence length="590" mass="64812">MGDDRNETGENCIRDDNCIYPKKCSLQHEGQICLDCYCGESSKSCHFNSKGEKICECFSGFAQRGETCEVCNCGKDSYSCFFGKDGNKECKCHSGYAPTNGICKECECGIYGSCYFLELGNSLWNKQIEKRCICAPSTYEIYGKCIECDCGLHGLCVIESGQKKCLCGPPSIEKNGKCIVTETSTSISTDSSTFMTTVLTSTISECDCGPFGKCTFESGNKKCVCEMKTAEKDGKCVDCYCGENAKFCNFDEKGERKCSCSYGYAENNGYCDECNCGPYGSCRFEYGQKRCDCQTFASEKNGVCVVMEITSSEGPFNASSTVLTSTAQDCHCGSSSYSCYLDSKGYKICDCFFGYSQLGELCAECNCGPYGTCGFEYGQKKCHCRSFAVEMNGVCVEVETTSLEVSTESIEHSTVASSTVQECNCGPYGSCEFEYGQKKCHCKSFAIEKNGVCIVINTTSSEDTTIVTSTIHTSTIKDCNCGKNSISCFYTRDGTKICNCDFGYIQEKGHCIDICSEDKCVYGKCEVVGNSFKCRCTEGFTGRRCEDKVENKSDKQDLFLILQLSVAFAIFILLFGIFCFLIGKLNKRSK</sequence>
<evidence type="ECO:0000313" key="4">
    <source>
        <dbReference type="EMBL" id="CAL1288202.1"/>
    </source>
</evidence>
<comment type="caution">
    <text evidence="4">The sequence shown here is derived from an EMBL/GenBank/DDBJ whole genome shotgun (WGS) entry which is preliminary data.</text>
</comment>
<name>A0AAV2AWC0_9ARAC</name>
<reference evidence="4 5" key="1">
    <citation type="submission" date="2024-04" db="EMBL/GenBank/DDBJ databases">
        <authorList>
            <person name="Rising A."/>
            <person name="Reimegard J."/>
            <person name="Sonavane S."/>
            <person name="Akerstrom W."/>
            <person name="Nylinder S."/>
            <person name="Hedman E."/>
            <person name="Kallberg Y."/>
        </authorList>
    </citation>
    <scope>NUCLEOTIDE SEQUENCE [LARGE SCALE GENOMIC DNA]</scope>
</reference>
<dbReference type="EMBL" id="CAXIEN010000228">
    <property type="protein sequence ID" value="CAL1288202.1"/>
    <property type="molecule type" value="Genomic_DNA"/>
</dbReference>
<dbReference type="PROSITE" id="PS01186">
    <property type="entry name" value="EGF_2"/>
    <property type="match status" value="1"/>
</dbReference>
<keyword evidence="2" id="KW-0812">Transmembrane</keyword>
<feature type="domain" description="EGF-like" evidence="3">
    <location>
        <begin position="512"/>
        <end position="546"/>
    </location>
</feature>
<dbReference type="PROSITE" id="PS00022">
    <property type="entry name" value="EGF_1"/>
    <property type="match status" value="1"/>
</dbReference>
<dbReference type="SUPFAM" id="SSF57196">
    <property type="entry name" value="EGF/Laminin"/>
    <property type="match status" value="1"/>
</dbReference>
<dbReference type="Proteomes" id="UP001497382">
    <property type="component" value="Unassembled WGS sequence"/>
</dbReference>
<dbReference type="Gene3D" id="2.10.25.10">
    <property type="entry name" value="Laminin"/>
    <property type="match status" value="1"/>
</dbReference>
<keyword evidence="2" id="KW-0472">Membrane</keyword>
<dbReference type="InterPro" id="IPR000742">
    <property type="entry name" value="EGF"/>
</dbReference>
<evidence type="ECO:0000313" key="5">
    <source>
        <dbReference type="Proteomes" id="UP001497382"/>
    </source>
</evidence>
<feature type="disulfide bond" evidence="1">
    <location>
        <begin position="515"/>
        <end position="525"/>
    </location>
</feature>
<comment type="caution">
    <text evidence="1">Lacks conserved residue(s) required for the propagation of feature annotation.</text>
</comment>
<gene>
    <name evidence="4" type="ORF">LARSCL_LOCUS15203</name>
</gene>
<protein>
    <recommendedName>
        <fullName evidence="3">EGF-like domain-containing protein</fullName>
    </recommendedName>
</protein>
<feature type="disulfide bond" evidence="1">
    <location>
        <begin position="536"/>
        <end position="545"/>
    </location>
</feature>
<dbReference type="AlphaFoldDB" id="A0AAV2AWC0"/>
<dbReference type="PROSITE" id="PS50026">
    <property type="entry name" value="EGF_3"/>
    <property type="match status" value="1"/>
</dbReference>
<keyword evidence="1" id="KW-1015">Disulfide bond</keyword>
<feature type="transmembrane region" description="Helical" evidence="2">
    <location>
        <begin position="558"/>
        <end position="582"/>
    </location>
</feature>
<evidence type="ECO:0000259" key="3">
    <source>
        <dbReference type="PROSITE" id="PS50026"/>
    </source>
</evidence>
<dbReference type="SMART" id="SM00181">
    <property type="entry name" value="EGF"/>
    <property type="match status" value="2"/>
</dbReference>
<keyword evidence="5" id="KW-1185">Reference proteome</keyword>
<keyword evidence="1" id="KW-0245">EGF-like domain</keyword>
<keyword evidence="2" id="KW-1133">Transmembrane helix</keyword>
<evidence type="ECO:0000256" key="1">
    <source>
        <dbReference type="PROSITE-ProRule" id="PRU00076"/>
    </source>
</evidence>
<proteinExistence type="predicted"/>